<feature type="compositionally biased region" description="Polar residues" evidence="1">
    <location>
        <begin position="44"/>
        <end position="63"/>
    </location>
</feature>
<dbReference type="EMBL" id="CYGX02000045">
    <property type="protein sequence ID" value="SIT43859.1"/>
    <property type="molecule type" value="Genomic_DNA"/>
</dbReference>
<name>A0A1N7S8X2_9BURK</name>
<dbReference type="STRING" id="1247936.BN2475_450111"/>
<proteinExistence type="predicted"/>
<protein>
    <submittedName>
        <fullName evidence="2">Uncharacterized protein</fullName>
    </submittedName>
</protein>
<dbReference type="Proteomes" id="UP000187012">
    <property type="component" value="Unassembled WGS sequence"/>
</dbReference>
<accession>A0A1N7S8X2</accession>
<keyword evidence="3" id="KW-1185">Reference proteome</keyword>
<organism evidence="2 3">
    <name type="scientific">Paraburkholderia ribeironis</name>
    <dbReference type="NCBI Taxonomy" id="1247936"/>
    <lineage>
        <taxon>Bacteria</taxon>
        <taxon>Pseudomonadati</taxon>
        <taxon>Pseudomonadota</taxon>
        <taxon>Betaproteobacteria</taxon>
        <taxon>Burkholderiales</taxon>
        <taxon>Burkholderiaceae</taxon>
        <taxon>Paraburkholderia</taxon>
    </lineage>
</organism>
<feature type="region of interest" description="Disordered" evidence="1">
    <location>
        <begin position="41"/>
        <end position="63"/>
    </location>
</feature>
<gene>
    <name evidence="2" type="ORF">BN2475_450111</name>
</gene>
<evidence type="ECO:0000313" key="3">
    <source>
        <dbReference type="Proteomes" id="UP000187012"/>
    </source>
</evidence>
<sequence length="63" mass="6930">MQLFTDTGIPGLFNRFSANSLKRATLVQRFAAFTPAGHFLARTPSRSRNGDSDLTQRSISNDA</sequence>
<reference evidence="2 3" key="1">
    <citation type="submission" date="2016-12" db="EMBL/GenBank/DDBJ databases">
        <authorList>
            <person name="Song W.-J."/>
            <person name="Kurnit D.M."/>
        </authorList>
    </citation>
    <scope>NUCLEOTIDE SEQUENCE [LARGE SCALE GENOMIC DNA]</scope>
    <source>
        <strain evidence="2 3">STM7296</strain>
    </source>
</reference>
<evidence type="ECO:0000313" key="2">
    <source>
        <dbReference type="EMBL" id="SIT43859.1"/>
    </source>
</evidence>
<dbReference type="AlphaFoldDB" id="A0A1N7S8X2"/>
<evidence type="ECO:0000256" key="1">
    <source>
        <dbReference type="SAM" id="MobiDB-lite"/>
    </source>
</evidence>